<dbReference type="Proteomes" id="UP000277204">
    <property type="component" value="Unassembled WGS sequence"/>
</dbReference>
<evidence type="ECO:0000313" key="2">
    <source>
        <dbReference type="Proteomes" id="UP000277204"/>
    </source>
</evidence>
<dbReference type="AlphaFoldDB" id="A0A3P8AEN1"/>
<dbReference type="EMBL" id="UZAI01001228">
    <property type="protein sequence ID" value="VDO59735.1"/>
    <property type="molecule type" value="Genomic_DNA"/>
</dbReference>
<evidence type="ECO:0000313" key="1">
    <source>
        <dbReference type="EMBL" id="VDO59735.1"/>
    </source>
</evidence>
<protein>
    <submittedName>
        <fullName evidence="1">Uncharacterized protein</fullName>
    </submittedName>
</protein>
<accession>A0A3P8AEN1</accession>
<keyword evidence="2" id="KW-1185">Reference proteome</keyword>
<organism evidence="1 2">
    <name type="scientific">Schistosoma margrebowiei</name>
    <dbReference type="NCBI Taxonomy" id="48269"/>
    <lineage>
        <taxon>Eukaryota</taxon>
        <taxon>Metazoa</taxon>
        <taxon>Spiralia</taxon>
        <taxon>Lophotrochozoa</taxon>
        <taxon>Platyhelminthes</taxon>
        <taxon>Trematoda</taxon>
        <taxon>Digenea</taxon>
        <taxon>Strigeidida</taxon>
        <taxon>Schistosomatoidea</taxon>
        <taxon>Schistosomatidae</taxon>
        <taxon>Schistosoma</taxon>
    </lineage>
</organism>
<sequence length="55" mass="6914">MEDLHPFEIYLVVSHQNILIIFYYKFFEDVVYEINIRHQYNVKQFDHLPILDEHF</sequence>
<proteinExistence type="predicted"/>
<reference evidence="1 2" key="1">
    <citation type="submission" date="2018-11" db="EMBL/GenBank/DDBJ databases">
        <authorList>
            <consortium name="Pathogen Informatics"/>
        </authorList>
    </citation>
    <scope>NUCLEOTIDE SEQUENCE [LARGE SCALE GENOMIC DNA]</scope>
    <source>
        <strain evidence="1 2">Zambia</strain>
    </source>
</reference>
<gene>
    <name evidence="1" type="ORF">SMRZ_LOCUS4012</name>
</gene>
<name>A0A3P8AEN1_9TREM</name>